<reference evidence="2 3" key="1">
    <citation type="submission" date="2023-01" db="EMBL/GenBank/DDBJ databases">
        <title>Psychrosphaera sp. nov., isolated from marine algae.</title>
        <authorList>
            <person name="Bayburt H."/>
            <person name="Choi B.J."/>
            <person name="Kim J.M."/>
            <person name="Choi D.G."/>
            <person name="Jeon C.O."/>
        </authorList>
    </citation>
    <scope>NUCLEOTIDE SEQUENCE [LARGE SCALE GENOMIC DNA]</scope>
    <source>
        <strain evidence="2 3">G1-22</strain>
    </source>
</reference>
<dbReference type="Proteomes" id="UP001528411">
    <property type="component" value="Unassembled WGS sequence"/>
</dbReference>
<evidence type="ECO:0000313" key="3">
    <source>
        <dbReference type="Proteomes" id="UP001528411"/>
    </source>
</evidence>
<organism evidence="2 3">
    <name type="scientific">Psychrosphaera algicola</name>
    <dbReference type="NCBI Taxonomy" id="3023714"/>
    <lineage>
        <taxon>Bacteria</taxon>
        <taxon>Pseudomonadati</taxon>
        <taxon>Pseudomonadota</taxon>
        <taxon>Gammaproteobacteria</taxon>
        <taxon>Alteromonadales</taxon>
        <taxon>Pseudoalteromonadaceae</taxon>
        <taxon>Psychrosphaera</taxon>
    </lineage>
</organism>
<feature type="chain" id="PRO_5046626159" evidence="1">
    <location>
        <begin position="25"/>
        <end position="442"/>
    </location>
</feature>
<keyword evidence="3" id="KW-1185">Reference proteome</keyword>
<name>A0ABT5FE99_9GAMM</name>
<feature type="signal peptide" evidence="1">
    <location>
        <begin position="1"/>
        <end position="24"/>
    </location>
</feature>
<evidence type="ECO:0000313" key="2">
    <source>
        <dbReference type="EMBL" id="MDC2889875.1"/>
    </source>
</evidence>
<sequence>MKKHPTLSRIAIACLMTCSAGVLAANPTYTPGALSTLGKVSHPGTILSSTINPAAGELLVGMDEKVRMGFMSSLGYRLELGPIDNFLDQADDLADALEDEDLSLNDALELKDDFDALLPEFGQSGRLTQQAGFSIPLMPFAFRSETLNGVITFDISAGGMLDARFLDDPIQIEVASEQINLLTSSSFYIKSAAALTASVGYSRNVWESEMGDYNVYAGATANLHVIGLNKQLIALQNLIDDEDVGTAIEDEFSSNTGSTTEVGFDLGLLWTAPNAQIGLTILNANEPEFAYGDIGQNCLELDTVSLQSNCFIAQQVFSDEIALSETATLSAKTIVEGAIYTESRNWLISAAAELNSTYDLIGRESQYVSVSASYSSDGYILPSLRFGAAKNLVGTELTTVSGGTTLLGMINIDLTMSLETIEVDGSEIPRVFGFNIGIEEKF</sequence>
<dbReference type="EMBL" id="JAQOMS010000002">
    <property type="protein sequence ID" value="MDC2889875.1"/>
    <property type="molecule type" value="Genomic_DNA"/>
</dbReference>
<accession>A0ABT5FE99</accession>
<dbReference type="InterPro" id="IPR032811">
    <property type="entry name" value="Put_conjugal_transfer"/>
</dbReference>
<gene>
    <name evidence="2" type="primary">traF</name>
    <name evidence="2" type="ORF">PN838_15265</name>
</gene>
<dbReference type="Pfam" id="PF13729">
    <property type="entry name" value="TraF_2"/>
    <property type="match status" value="1"/>
</dbReference>
<dbReference type="RefSeq" id="WP_215964580.1">
    <property type="nucleotide sequence ID" value="NZ_JAQOMS010000002.1"/>
</dbReference>
<evidence type="ECO:0000256" key="1">
    <source>
        <dbReference type="SAM" id="SignalP"/>
    </source>
</evidence>
<proteinExistence type="predicted"/>
<protein>
    <submittedName>
        <fullName evidence="2">Conjugal transfer protein TraF</fullName>
    </submittedName>
</protein>
<keyword evidence="1" id="KW-0732">Signal</keyword>
<comment type="caution">
    <text evidence="2">The sequence shown here is derived from an EMBL/GenBank/DDBJ whole genome shotgun (WGS) entry which is preliminary data.</text>
</comment>